<sequence length="351" mass="39702">MSEPRIHHYLSQCYLKGFTKDSNKKSKLTVIDLKSKKHFETVPRNVGGVRDFNRLDIPDGDPNHIEKELSKFENVLAKSLEQLELTKDFSGETRDNILYFMALINIREPMARKFSSNSLSKINNWADIWPLGPEGVLEAQKKIIFEASSEHQMISDSEILNLLGSGFFNEFSSYSLSLFGMDVSLENIPALSPHDLSELNSLMEKKLSKQLLTMVAEFAFVKFFHDAFKKRDWILLDATDCSDEFITTDLAIYIDKPSLNDKSDIPPSEYTISEAMVIFPASKNMCLMTSDEGGKSTISANSELIAELNSYMMCNTYGRVFSSSLNFYLLNKSRQLISGAYFLEKISDASG</sequence>
<organism evidence="1 2">
    <name type="scientific">Vibrio rhizosphaerae</name>
    <dbReference type="NCBI Taxonomy" id="398736"/>
    <lineage>
        <taxon>Bacteria</taxon>
        <taxon>Pseudomonadati</taxon>
        <taxon>Pseudomonadota</taxon>
        <taxon>Gammaproteobacteria</taxon>
        <taxon>Vibrionales</taxon>
        <taxon>Vibrionaceae</taxon>
        <taxon>Vibrio</taxon>
    </lineage>
</organism>
<dbReference type="EMBL" id="JAWRCP010000002">
    <property type="protein sequence ID" value="MDW6094024.1"/>
    <property type="molecule type" value="Genomic_DNA"/>
</dbReference>
<proteinExistence type="predicted"/>
<dbReference type="InterPro" id="IPR025332">
    <property type="entry name" value="DUF4238"/>
</dbReference>
<comment type="caution">
    <text evidence="1">The sequence shown here is derived from an EMBL/GenBank/DDBJ whole genome shotgun (WGS) entry which is preliminary data.</text>
</comment>
<evidence type="ECO:0000313" key="1">
    <source>
        <dbReference type="EMBL" id="MDW6094024.1"/>
    </source>
</evidence>
<dbReference type="RefSeq" id="WP_318585378.1">
    <property type="nucleotide sequence ID" value="NZ_JAWRCP010000002.1"/>
</dbReference>
<evidence type="ECO:0000313" key="2">
    <source>
        <dbReference type="Proteomes" id="UP001279860"/>
    </source>
</evidence>
<protein>
    <submittedName>
        <fullName evidence="1">DUF4238 domain-containing protein</fullName>
    </submittedName>
</protein>
<dbReference type="Pfam" id="PF14022">
    <property type="entry name" value="DUF4238"/>
    <property type="match status" value="1"/>
</dbReference>
<dbReference type="Proteomes" id="UP001279860">
    <property type="component" value="Unassembled WGS sequence"/>
</dbReference>
<gene>
    <name evidence="1" type="ORF">SBX64_15910</name>
</gene>
<keyword evidence="2" id="KW-1185">Reference proteome</keyword>
<reference evidence="1 2" key="1">
    <citation type="submission" date="2023-11" db="EMBL/GenBank/DDBJ databases">
        <title>Plant-associative lifestyle of Vibrio porteresiae and its evolutionary dynamics.</title>
        <authorList>
            <person name="Rameshkumar N."/>
            <person name="Kirti K."/>
        </authorList>
    </citation>
    <scope>NUCLEOTIDE SEQUENCE [LARGE SCALE GENOMIC DNA]</scope>
    <source>
        <strain evidence="1 2">MSSRF7</strain>
    </source>
</reference>
<name>A0ABU4J0I4_9VIBR</name>
<accession>A0ABU4J0I4</accession>